<dbReference type="EMBL" id="JAQQWL010000004">
    <property type="protein sequence ID" value="KAK8075971.1"/>
    <property type="molecule type" value="Genomic_DNA"/>
</dbReference>
<evidence type="ECO:0000313" key="3">
    <source>
        <dbReference type="Proteomes" id="UP001480595"/>
    </source>
</evidence>
<reference evidence="2 3" key="1">
    <citation type="submission" date="2023-01" db="EMBL/GenBank/DDBJ databases">
        <title>Analysis of 21 Apiospora genomes using comparative genomics revels a genus with tremendous synthesis potential of carbohydrate active enzymes and secondary metabolites.</title>
        <authorList>
            <person name="Sorensen T."/>
        </authorList>
    </citation>
    <scope>NUCLEOTIDE SEQUENCE [LARGE SCALE GENOMIC DNA]</scope>
    <source>
        <strain evidence="2 3">CBS 135458</strain>
    </source>
</reference>
<organism evidence="2 3">
    <name type="scientific">Apiospora phragmitis</name>
    <dbReference type="NCBI Taxonomy" id="2905665"/>
    <lineage>
        <taxon>Eukaryota</taxon>
        <taxon>Fungi</taxon>
        <taxon>Dikarya</taxon>
        <taxon>Ascomycota</taxon>
        <taxon>Pezizomycotina</taxon>
        <taxon>Sordariomycetes</taxon>
        <taxon>Xylariomycetidae</taxon>
        <taxon>Amphisphaeriales</taxon>
        <taxon>Apiosporaceae</taxon>
        <taxon>Apiospora</taxon>
    </lineage>
</organism>
<dbReference type="RefSeq" id="XP_066718930.1">
    <property type="nucleotide sequence ID" value="XM_066854652.1"/>
</dbReference>
<dbReference type="InterPro" id="IPR027417">
    <property type="entry name" value="P-loop_NTPase"/>
</dbReference>
<evidence type="ECO:0000259" key="1">
    <source>
        <dbReference type="Pfam" id="PF13086"/>
    </source>
</evidence>
<dbReference type="SUPFAM" id="SSF52540">
    <property type="entry name" value="P-loop containing nucleoside triphosphate hydrolases"/>
    <property type="match status" value="1"/>
</dbReference>
<name>A0ABR1VXG8_9PEZI</name>
<keyword evidence="3" id="KW-1185">Reference proteome</keyword>
<dbReference type="GeneID" id="92087715"/>
<dbReference type="Gene3D" id="3.40.50.300">
    <property type="entry name" value="P-loop containing nucleotide triphosphate hydrolases"/>
    <property type="match status" value="1"/>
</dbReference>
<dbReference type="PANTHER" id="PTHR10887">
    <property type="entry name" value="DNA2/NAM7 HELICASE FAMILY"/>
    <property type="match status" value="1"/>
</dbReference>
<accession>A0ABR1VXG8</accession>
<evidence type="ECO:0000313" key="2">
    <source>
        <dbReference type="EMBL" id="KAK8075971.1"/>
    </source>
</evidence>
<dbReference type="InterPro" id="IPR041677">
    <property type="entry name" value="DNA2/NAM7_AAA_11"/>
</dbReference>
<dbReference type="InterPro" id="IPR045055">
    <property type="entry name" value="DNA2/NAM7-like"/>
</dbReference>
<comment type="caution">
    <text evidence="2">The sequence shown here is derived from an EMBL/GenBank/DDBJ whole genome shotgun (WGS) entry which is preliminary data.</text>
</comment>
<gene>
    <name evidence="2" type="ORF">PG994_003243</name>
</gene>
<feature type="domain" description="DNA2/NAM7 helicase helicase" evidence="1">
    <location>
        <begin position="469"/>
        <end position="780"/>
    </location>
</feature>
<proteinExistence type="predicted"/>
<dbReference type="Pfam" id="PF13086">
    <property type="entry name" value="AAA_11"/>
    <property type="match status" value="1"/>
</dbReference>
<protein>
    <recommendedName>
        <fullName evidence="1">DNA2/NAM7 helicase helicase domain-containing protein</fullName>
    </recommendedName>
</protein>
<sequence length="798" mass="90094">MAIINGPASVQDGTTSRTLKLARLLKASIQGRRPVTNPSDAKLFLESAQNDESPAQAVETILASSHGLECMRASVRADLSPEFIKSSTLRFVRYLSSPAVKALADGQLLWQIILVMINPPTMWQGLVKSLDALDDEHLHPFAWLIHEIVSSTDEAATSLLPDIRAVMARGKFQKSDSHDVRALAYKIQKAIDLKTIPLADDSTYSPGGRHDNDFADYREISLWPTTDEFLASAKPFLRRARDIDGQNLHFVQFRLLREDMLQELREDYQVIMGRKKPRRPAQILGELALVGLEAGDDQRDKKCSIALECRQGLGQLHKMTAAQCKRFLEDKDNKNYLKHQSFGALVCGRNIYGFAFIERNVELLCKQPPVVCLQFTDSKALSRALLALRTQRGCQFVLVETPVSAYEPVLKGLQNMTNLPLHEPILSLPEPDDLDAPLRSSARICLINKFKDIPDHGTEVVIGNVKRRVDRSQVEAFLAALTNPVALIQGPPGKYPYTTKTLRRLAKSFVGSWIVKALYDNSKDRILVISYTNHALDQFLEELMDAQIPADQMVRLGSKYTERTQGLLLSKQTSAYRRKADAWTLINRLKEEWQELHSKLQSLFSALVSSTVSFTTIMEHLKFSDDDSGFHQAFTIPSSDQDWKRVDRKGKGIQNDYLFNRWCRGEDPGIFTQDVPPHCNKVWNMNLNKRTEYYQKWYIAINLEQIEVIQEVAQQMDRVHERVQEQFNERDIDTLRSKRIIGCTTTAAAMYTNVIRAANPDIVLVEEAGEIQEAHILAAMAPSGQAADPDWRPQAAAS</sequence>
<dbReference type="PANTHER" id="PTHR10887:SF341">
    <property type="entry name" value="NFX1-TYPE ZINC FINGER-CONTAINING PROTEIN 1"/>
    <property type="match status" value="1"/>
</dbReference>
<dbReference type="Proteomes" id="UP001480595">
    <property type="component" value="Unassembled WGS sequence"/>
</dbReference>